<evidence type="ECO:0000259" key="2">
    <source>
        <dbReference type="Pfam" id="PF21787"/>
    </source>
</evidence>
<dbReference type="EMBL" id="HACG01049141">
    <property type="protein sequence ID" value="CEK96006.1"/>
    <property type="molecule type" value="Transcribed_RNA"/>
</dbReference>
<dbReference type="EMBL" id="HACG01049138">
    <property type="protein sequence ID" value="CEK96003.1"/>
    <property type="molecule type" value="Transcribed_RNA"/>
</dbReference>
<evidence type="ECO:0000313" key="4">
    <source>
        <dbReference type="EMBL" id="CEK96006.1"/>
    </source>
</evidence>
<gene>
    <name evidence="4" type="primary">ORF209926</name>
    <name evidence="3" type="synonym">ORF209907</name>
</gene>
<dbReference type="InterPro" id="IPR048365">
    <property type="entry name" value="TNP-like_RNaseH_N"/>
</dbReference>
<feature type="non-terminal residue" evidence="4">
    <location>
        <position position="1"/>
    </location>
</feature>
<dbReference type="InterPro" id="IPR021896">
    <property type="entry name" value="THAP9-like_HTH"/>
</dbReference>
<organism evidence="4">
    <name type="scientific">Arion vulgaris</name>
    <dbReference type="NCBI Taxonomy" id="1028688"/>
    <lineage>
        <taxon>Eukaryota</taxon>
        <taxon>Metazoa</taxon>
        <taxon>Spiralia</taxon>
        <taxon>Lophotrochozoa</taxon>
        <taxon>Mollusca</taxon>
        <taxon>Gastropoda</taxon>
        <taxon>Heterobranchia</taxon>
        <taxon>Euthyneura</taxon>
        <taxon>Panpulmonata</taxon>
        <taxon>Eupulmonata</taxon>
        <taxon>Stylommatophora</taxon>
        <taxon>Helicina</taxon>
        <taxon>Arionoidea</taxon>
        <taxon>Arionidae</taxon>
        <taxon>Arion</taxon>
    </lineage>
</organism>
<name>A0A0B7BUH9_9EUPU</name>
<accession>A0A0B7BUH9</accession>
<dbReference type="Pfam" id="PF12017">
    <property type="entry name" value="Tnp_P_element"/>
    <property type="match status" value="1"/>
</dbReference>
<reference evidence="4" key="1">
    <citation type="submission" date="2014-12" db="EMBL/GenBank/DDBJ databases">
        <title>Insight into the proteome of Arion vulgaris.</title>
        <authorList>
            <person name="Aradska J."/>
            <person name="Bulat T."/>
            <person name="Smidak R."/>
            <person name="Sarate P."/>
            <person name="Gangsoo J."/>
            <person name="Sialana F."/>
            <person name="Bilban M."/>
            <person name="Lubec G."/>
        </authorList>
    </citation>
    <scope>NUCLEOTIDE SEQUENCE</scope>
    <source>
        <tissue evidence="4">Skin</tissue>
    </source>
</reference>
<protein>
    <recommendedName>
        <fullName evidence="5">THAP-type domain-containing protein</fullName>
    </recommendedName>
</protein>
<dbReference type="AlphaFoldDB" id="A0A0B7BUH9"/>
<proteinExistence type="predicted"/>
<evidence type="ECO:0000259" key="1">
    <source>
        <dbReference type="Pfam" id="PF12017"/>
    </source>
</evidence>
<feature type="domain" description="Transposable element P transposase-like RNase H" evidence="2">
    <location>
        <begin position="310"/>
        <end position="417"/>
    </location>
</feature>
<feature type="domain" description="THAP9-like helix-turn-helix" evidence="1">
    <location>
        <begin position="221"/>
        <end position="285"/>
    </location>
</feature>
<evidence type="ECO:0000313" key="3">
    <source>
        <dbReference type="EMBL" id="CEK96003.1"/>
    </source>
</evidence>
<dbReference type="Pfam" id="PF21787">
    <property type="entry name" value="TNP-like_RNaseH_N"/>
    <property type="match status" value="1"/>
</dbReference>
<evidence type="ECO:0008006" key="5">
    <source>
        <dbReference type="Google" id="ProtNLM"/>
    </source>
</evidence>
<sequence length="910" mass="103350">CRKHFHPCDIILSDTFIDKCGIKHELPRKHPGLKKTAYPSLFPELPSYLSSQQPQSRKDPEIRVAEIVSKHDNRTAEWLSADVIQDFPTLQCEITAKLKDLLDKNWRMHTVTEDIFTCLVLYTMNVKANSAPSISVSVNVLPDMSVQVYVENKQVSGKYLDWILINSKLERWSQLENLLIHYKDTDPATSPNIKSISDLLEEAYSNLEIVRELILSSEDTNTHIHEKQLTFILEQVQLVNKDKYRRRYSSCTLCFSYMVFLKSPACYRFIRKSLLLCLPHPSTLKNLTSPYSLSNDDGSISTYMKFKECRLSELEKIVAVQMDEIHIKSAVTYSGGRLLGRAENSMQSATTVQAFLISSVFGSYREVVELSPMYRMTSEDLGTKLLQIINSVQKCGFTVLAVLADNNSVNRKVYNNLLKNNSTYIENPGIAGKKIFLLYDSVHLLKCLWRNWLNQKDAEQTLSYPATTELLLNKTSISNCTNSSQVASASFSHLKKLYQNERLSIVKLAPTLTSKALCPSSIERQKVSLALAIFSEYNIAALRFLGSQETADFIEVIWRWWHIMNVKSKFAGRNSRNNFANPLTSINSELFLYLKNFIVWLTEWGKLPNSNGKLTRETYSALLHSVTVMIELAEYSFSTLNIEFILFGKLQTDNLEARFGEYRQLSGSNYLVSVKQILEAEKKLKIYSLLCLTSSVYGHFSIRNFAEAMSHEGDECDSVFEDGIQSDVDKVFFHIDPNDCELLCVEGTEESLVYIAGYVSSKISRKTQCISCKALLQMEKTLTVDVQPEIATDYIQLLDRGGLKYPSKLITLLTFVSYAAMQRLISPELEAKFLACKQHKKLLIHIVTCSIVKHCVDEFSGMCANGCPKASIISKALSPLSNVLLNNYRKMHNDKTVSSSNKRKLAKFSH</sequence>